<dbReference type="EMBL" id="BONZ01000033">
    <property type="protein sequence ID" value="GIH15329.1"/>
    <property type="molecule type" value="Genomic_DNA"/>
</dbReference>
<feature type="domain" description="Major facilitator superfamily (MFS) profile" evidence="6">
    <location>
        <begin position="217"/>
        <end position="421"/>
    </location>
</feature>
<feature type="transmembrane region" description="Helical" evidence="5">
    <location>
        <begin position="174"/>
        <end position="194"/>
    </location>
</feature>
<feature type="transmembrane region" description="Helical" evidence="5">
    <location>
        <begin position="113"/>
        <end position="134"/>
    </location>
</feature>
<reference evidence="7" key="1">
    <citation type="submission" date="2021-01" db="EMBL/GenBank/DDBJ databases">
        <title>Whole genome shotgun sequence of Rugosimonospora africana NBRC 104875.</title>
        <authorList>
            <person name="Komaki H."/>
            <person name="Tamura T."/>
        </authorList>
    </citation>
    <scope>NUCLEOTIDE SEQUENCE</scope>
    <source>
        <strain evidence="7">NBRC 104875</strain>
    </source>
</reference>
<feature type="transmembrane region" description="Helical" evidence="5">
    <location>
        <begin position="146"/>
        <end position="168"/>
    </location>
</feature>
<feature type="transmembrane region" description="Helical" evidence="5">
    <location>
        <begin position="59"/>
        <end position="77"/>
    </location>
</feature>
<evidence type="ECO:0000256" key="5">
    <source>
        <dbReference type="SAM" id="Phobius"/>
    </source>
</evidence>
<evidence type="ECO:0000256" key="3">
    <source>
        <dbReference type="ARBA" id="ARBA00022989"/>
    </source>
</evidence>
<evidence type="ECO:0000256" key="4">
    <source>
        <dbReference type="ARBA" id="ARBA00023136"/>
    </source>
</evidence>
<keyword evidence="4 5" id="KW-0472">Membrane</keyword>
<dbReference type="InterPro" id="IPR020846">
    <property type="entry name" value="MFS_dom"/>
</dbReference>
<feature type="transmembrane region" description="Helical" evidence="5">
    <location>
        <begin position="21"/>
        <end position="39"/>
    </location>
</feature>
<dbReference type="InterPro" id="IPR036259">
    <property type="entry name" value="MFS_trans_sf"/>
</dbReference>
<feature type="transmembrane region" description="Helical" evidence="5">
    <location>
        <begin position="255"/>
        <end position="273"/>
    </location>
</feature>
<dbReference type="Pfam" id="PF07690">
    <property type="entry name" value="MFS_1"/>
    <property type="match status" value="1"/>
</dbReference>
<organism evidence="7 8">
    <name type="scientific">Rugosimonospora africana</name>
    <dbReference type="NCBI Taxonomy" id="556532"/>
    <lineage>
        <taxon>Bacteria</taxon>
        <taxon>Bacillati</taxon>
        <taxon>Actinomycetota</taxon>
        <taxon>Actinomycetes</taxon>
        <taxon>Micromonosporales</taxon>
        <taxon>Micromonosporaceae</taxon>
        <taxon>Rugosimonospora</taxon>
    </lineage>
</organism>
<dbReference type="Proteomes" id="UP000642748">
    <property type="component" value="Unassembled WGS sequence"/>
</dbReference>
<dbReference type="PANTHER" id="PTHR23523:SF2">
    <property type="entry name" value="2-NITROIMIDAZOLE TRANSPORTER"/>
    <property type="match status" value="1"/>
</dbReference>
<feature type="transmembrane region" description="Helical" evidence="5">
    <location>
        <begin position="344"/>
        <end position="367"/>
    </location>
</feature>
<keyword evidence="8" id="KW-1185">Reference proteome</keyword>
<evidence type="ECO:0000259" key="6">
    <source>
        <dbReference type="PROSITE" id="PS50850"/>
    </source>
</evidence>
<feature type="transmembrane region" description="Helical" evidence="5">
    <location>
        <begin position="89"/>
        <end position="107"/>
    </location>
</feature>
<feature type="transmembrane region" description="Helical" evidence="5">
    <location>
        <begin position="285"/>
        <end position="304"/>
    </location>
</feature>
<evidence type="ECO:0000313" key="7">
    <source>
        <dbReference type="EMBL" id="GIH15329.1"/>
    </source>
</evidence>
<dbReference type="InterPro" id="IPR011701">
    <property type="entry name" value="MFS"/>
</dbReference>
<dbReference type="PANTHER" id="PTHR23523">
    <property type="match status" value="1"/>
</dbReference>
<dbReference type="CDD" id="cd17339">
    <property type="entry name" value="MFS_NIMT_CynX_like"/>
    <property type="match status" value="1"/>
</dbReference>
<accession>A0A8J3QR08</accession>
<dbReference type="PROSITE" id="PS50850">
    <property type="entry name" value="MFS"/>
    <property type="match status" value="1"/>
</dbReference>
<keyword evidence="2 5" id="KW-0812">Transmembrane</keyword>
<protein>
    <submittedName>
        <fullName evidence="7">MFS transporter</fullName>
    </submittedName>
</protein>
<name>A0A8J3QR08_9ACTN</name>
<evidence type="ECO:0000256" key="1">
    <source>
        <dbReference type="ARBA" id="ARBA00004651"/>
    </source>
</evidence>
<evidence type="ECO:0000313" key="8">
    <source>
        <dbReference type="Proteomes" id="UP000642748"/>
    </source>
</evidence>
<proteinExistence type="predicted"/>
<sequence length="421" mass="43081">MTTRFTQPTPAAGRSRLAHTGWLVAGILLLAFNLRPAVTSLPPLFPELSSHQHLSSAEVSLLATIPVLSFGVFSAVAAPLARRFGEERVLAGALVLLACGLAGRAALPGALLFPATVAGAAAIAVMNVLLSGLIKRRLPRHAGLLMGLYLLSLYVGATLGSATSVPLYRAAGGSWFVVLGLWCLPALIALVFWLPQTRRGPAARPAPGGGTTRPSRSALAWQVAAFMGLQSLTYYSTLSWLPTLFRDRGSSAAQAGLLVSMLSITGLVTAMLAPVLAHRRADHRVLVAPAVGVCAVGILGAWLAPLGTAVIWTGLLGLGQGAALGLALYFTIARAATPPTAVRLSALAQCAGYLFAATGPVTVGLLHDATGGWSVPFGLLLVVTAAELVVGLLAARDRILPEAPAEPPAAVLAGAPAQAGT</sequence>
<feature type="transmembrane region" description="Helical" evidence="5">
    <location>
        <begin position="218"/>
        <end position="235"/>
    </location>
</feature>
<feature type="transmembrane region" description="Helical" evidence="5">
    <location>
        <begin position="373"/>
        <end position="395"/>
    </location>
</feature>
<dbReference type="GO" id="GO:0005886">
    <property type="term" value="C:plasma membrane"/>
    <property type="evidence" value="ECO:0007669"/>
    <property type="project" value="UniProtKB-SubCell"/>
</dbReference>
<gene>
    <name evidence="7" type="ORF">Raf01_35010</name>
</gene>
<dbReference type="InterPro" id="IPR052524">
    <property type="entry name" value="MFS_Cyanate_Porter"/>
</dbReference>
<evidence type="ECO:0000256" key="2">
    <source>
        <dbReference type="ARBA" id="ARBA00022692"/>
    </source>
</evidence>
<keyword evidence="3 5" id="KW-1133">Transmembrane helix</keyword>
<dbReference type="SUPFAM" id="SSF103473">
    <property type="entry name" value="MFS general substrate transporter"/>
    <property type="match status" value="1"/>
</dbReference>
<comment type="caution">
    <text evidence="7">The sequence shown here is derived from an EMBL/GenBank/DDBJ whole genome shotgun (WGS) entry which is preliminary data.</text>
</comment>
<dbReference type="GO" id="GO:0022857">
    <property type="term" value="F:transmembrane transporter activity"/>
    <property type="evidence" value="ECO:0007669"/>
    <property type="project" value="InterPro"/>
</dbReference>
<dbReference type="RefSeq" id="WP_203918968.1">
    <property type="nucleotide sequence ID" value="NZ_BONZ01000033.1"/>
</dbReference>
<comment type="subcellular location">
    <subcellularLocation>
        <location evidence="1">Cell membrane</location>
        <topology evidence="1">Multi-pass membrane protein</topology>
    </subcellularLocation>
</comment>
<dbReference type="AlphaFoldDB" id="A0A8J3QR08"/>
<feature type="transmembrane region" description="Helical" evidence="5">
    <location>
        <begin position="310"/>
        <end position="332"/>
    </location>
</feature>
<dbReference type="Gene3D" id="1.20.1250.20">
    <property type="entry name" value="MFS general substrate transporter like domains"/>
    <property type="match status" value="2"/>
</dbReference>